<name>F0T2J3_SYNGF</name>
<dbReference type="GO" id="GO:0042626">
    <property type="term" value="F:ATPase-coupled transmembrane transporter activity"/>
    <property type="evidence" value="ECO:0007669"/>
    <property type="project" value="InterPro"/>
</dbReference>
<feature type="transmembrane region" description="Helical" evidence="5">
    <location>
        <begin position="21"/>
        <end position="37"/>
    </location>
</feature>
<reference evidence="8" key="2">
    <citation type="submission" date="2011-02" db="EMBL/GenBank/DDBJ databases">
        <title>The complete genome of Syntrophobotulus glycolicus DSM 8271.</title>
        <authorList>
            <person name="Lucas S."/>
            <person name="Copeland A."/>
            <person name="Lapidus A."/>
            <person name="Bruce D."/>
            <person name="Goodwin L."/>
            <person name="Pitluck S."/>
            <person name="Kyrpides N."/>
            <person name="Mavromatis K."/>
            <person name="Pagani I."/>
            <person name="Ivanova N."/>
            <person name="Mikhailova N."/>
            <person name="Chertkov O."/>
            <person name="Held B."/>
            <person name="Detter J.C."/>
            <person name="Tapia R."/>
            <person name="Han C."/>
            <person name="Land M."/>
            <person name="Hauser L."/>
            <person name="Markowitz V."/>
            <person name="Cheng J.-F."/>
            <person name="Hugenholtz P."/>
            <person name="Woyke T."/>
            <person name="Wu D."/>
            <person name="Spring S."/>
            <person name="Schroeder M."/>
            <person name="Brambilla E."/>
            <person name="Klenk H.-P."/>
            <person name="Eisen J.A."/>
        </authorList>
    </citation>
    <scope>NUCLEOTIDE SEQUENCE [LARGE SCALE GENOMIC DNA]</scope>
    <source>
        <strain evidence="8">DSM 8271 / FlGlyR</strain>
    </source>
</reference>
<evidence type="ECO:0000313" key="7">
    <source>
        <dbReference type="EMBL" id="ADY55311.1"/>
    </source>
</evidence>
<gene>
    <name evidence="7" type="ordered locus">Sgly_0970</name>
</gene>
<dbReference type="GO" id="GO:0042597">
    <property type="term" value="C:periplasmic space"/>
    <property type="evidence" value="ECO:0007669"/>
    <property type="project" value="UniProtKB-SubCell"/>
</dbReference>
<keyword evidence="5" id="KW-0472">Membrane</keyword>
<dbReference type="KEGG" id="sgy:Sgly_0970"/>
<keyword evidence="8" id="KW-1185">Reference proteome</keyword>
<evidence type="ECO:0000313" key="8">
    <source>
        <dbReference type="Proteomes" id="UP000007488"/>
    </source>
</evidence>
<keyword evidence="4" id="KW-0732">Signal</keyword>
<evidence type="ECO:0000256" key="3">
    <source>
        <dbReference type="ARBA" id="ARBA00022448"/>
    </source>
</evidence>
<dbReference type="InterPro" id="IPR001638">
    <property type="entry name" value="Solute-binding_3/MltF_N"/>
</dbReference>
<dbReference type="SMART" id="SM00062">
    <property type="entry name" value="PBPb"/>
    <property type="match status" value="1"/>
</dbReference>
<dbReference type="InterPro" id="IPR010067">
    <property type="entry name" value="ABC_SsuA_sub-bd"/>
</dbReference>
<evidence type="ECO:0000256" key="4">
    <source>
        <dbReference type="ARBA" id="ARBA00022729"/>
    </source>
</evidence>
<dbReference type="Pfam" id="PF09084">
    <property type="entry name" value="NMT1"/>
    <property type="match status" value="1"/>
</dbReference>
<dbReference type="InterPro" id="IPR015168">
    <property type="entry name" value="SsuA/THI5"/>
</dbReference>
<dbReference type="NCBIfam" id="TIGR01728">
    <property type="entry name" value="SsuA_fam"/>
    <property type="match status" value="1"/>
</dbReference>
<evidence type="ECO:0000256" key="5">
    <source>
        <dbReference type="SAM" id="Phobius"/>
    </source>
</evidence>
<sequence>MKFIHSDSESISFKEGKMKKLIAVFLMVILGAGFVAGCGKSSSPAGENTAAGSKAIQFGISAYPSWYVWFIAKEEKIFEKYGLNVNLVWFPTYSDSTQAFLTGNLDFVSLALSDTVAPYVKGEGHKIVLINDYSNGADGLVAAPDIKSVQDLKGKTVATEYGTIEHFFLLRLLEQNNMTESDIDFTNMTISDSGVAFLSGSVDAASLWEPALSKAQGREGTNTLYTSRQTPGLIPSVLVANQNYIAGNEENTEKLIQVWFDALKFYQDNPDKALEDMAKSTEISVEEMKVAMSGSKLYSLQDNLDAMTKQSDSLTYIPYTTRITADFLYGVKLIEKKADDYTALFDPAYLQKVSKLRASEPAPDTELK</sequence>
<dbReference type="HOGENOM" id="CLU_028871_3_2_9"/>
<dbReference type="Gene3D" id="3.40.190.10">
    <property type="entry name" value="Periplasmic binding protein-like II"/>
    <property type="match status" value="2"/>
</dbReference>
<evidence type="ECO:0000256" key="1">
    <source>
        <dbReference type="ARBA" id="ARBA00004418"/>
    </source>
</evidence>
<evidence type="ECO:0000256" key="2">
    <source>
        <dbReference type="ARBA" id="ARBA00010742"/>
    </source>
</evidence>
<dbReference type="PANTHER" id="PTHR30024">
    <property type="entry name" value="ALIPHATIC SULFONATES-BINDING PROTEIN-RELATED"/>
    <property type="match status" value="1"/>
</dbReference>
<keyword evidence="5" id="KW-0812">Transmembrane</keyword>
<dbReference type="Proteomes" id="UP000007488">
    <property type="component" value="Chromosome"/>
</dbReference>
<dbReference type="STRING" id="645991.Sgly_0970"/>
<dbReference type="CDD" id="cd13563">
    <property type="entry name" value="PBP2_SsuA_like_6"/>
    <property type="match status" value="1"/>
</dbReference>
<dbReference type="GO" id="GO:0016020">
    <property type="term" value="C:membrane"/>
    <property type="evidence" value="ECO:0007669"/>
    <property type="project" value="InterPro"/>
</dbReference>
<proteinExistence type="inferred from homology"/>
<feature type="domain" description="Solute-binding protein family 3/N-terminal" evidence="6">
    <location>
        <begin position="55"/>
        <end position="276"/>
    </location>
</feature>
<reference evidence="7 8" key="1">
    <citation type="journal article" date="2011" name="Stand. Genomic Sci.">
        <title>Complete genome sequence of Syntrophobotulus glycolicus type strain (FlGlyR).</title>
        <authorList>
            <person name="Han C."/>
            <person name="Mwirichia R."/>
            <person name="Chertkov O."/>
            <person name="Held B."/>
            <person name="Lapidus A."/>
            <person name="Nolan M."/>
            <person name="Lucas S."/>
            <person name="Hammon N."/>
            <person name="Deshpande S."/>
            <person name="Cheng J.F."/>
            <person name="Tapia R."/>
            <person name="Goodwin L."/>
            <person name="Pitluck S."/>
            <person name="Huntemann M."/>
            <person name="Liolios K."/>
            <person name="Ivanova N."/>
            <person name="Pagani I."/>
            <person name="Mavromatis K."/>
            <person name="Ovchinikova G."/>
            <person name="Pati A."/>
            <person name="Chen A."/>
            <person name="Palaniappan K."/>
            <person name="Land M."/>
            <person name="Hauser L."/>
            <person name="Brambilla E.M."/>
            <person name="Rohde M."/>
            <person name="Spring S."/>
            <person name="Sikorski J."/>
            <person name="Goker M."/>
            <person name="Woyke T."/>
            <person name="Bristow J."/>
            <person name="Eisen J.A."/>
            <person name="Markowitz V."/>
            <person name="Hugenholtz P."/>
            <person name="Kyrpides N.C."/>
            <person name="Klenk H.P."/>
            <person name="Detter J.C."/>
        </authorList>
    </citation>
    <scope>NUCLEOTIDE SEQUENCE [LARGE SCALE GENOMIC DNA]</scope>
    <source>
        <strain evidence="8">DSM 8271 / FlGlyR</strain>
    </source>
</reference>
<dbReference type="eggNOG" id="COG0715">
    <property type="taxonomic scope" value="Bacteria"/>
</dbReference>
<comment type="subcellular location">
    <subcellularLocation>
        <location evidence="1">Periplasm</location>
    </subcellularLocation>
</comment>
<accession>F0T2J3</accession>
<dbReference type="SUPFAM" id="SSF53850">
    <property type="entry name" value="Periplasmic binding protein-like II"/>
    <property type="match status" value="1"/>
</dbReference>
<dbReference type="PANTHER" id="PTHR30024:SF47">
    <property type="entry name" value="TAURINE-BINDING PERIPLASMIC PROTEIN"/>
    <property type="match status" value="1"/>
</dbReference>
<comment type="similarity">
    <text evidence="2">Belongs to the bacterial solute-binding protein SsuA/TauA family.</text>
</comment>
<keyword evidence="3" id="KW-0813">Transport</keyword>
<dbReference type="AlphaFoldDB" id="F0T2J3"/>
<organism evidence="7 8">
    <name type="scientific">Syntrophobotulus glycolicus (strain DSM 8271 / FlGlyR)</name>
    <dbReference type="NCBI Taxonomy" id="645991"/>
    <lineage>
        <taxon>Bacteria</taxon>
        <taxon>Bacillati</taxon>
        <taxon>Bacillota</taxon>
        <taxon>Clostridia</taxon>
        <taxon>Eubacteriales</taxon>
        <taxon>Desulfitobacteriaceae</taxon>
        <taxon>Syntrophobotulus</taxon>
    </lineage>
</organism>
<dbReference type="EMBL" id="CP002547">
    <property type="protein sequence ID" value="ADY55311.1"/>
    <property type="molecule type" value="Genomic_DNA"/>
</dbReference>
<evidence type="ECO:0000259" key="6">
    <source>
        <dbReference type="SMART" id="SM00062"/>
    </source>
</evidence>
<keyword evidence="5" id="KW-1133">Transmembrane helix</keyword>
<protein>
    <submittedName>
        <fullName evidence="7">Aliphatic sulfonates family ABC transporter, periplasmic ligand-binding protein</fullName>
    </submittedName>
</protein>